<dbReference type="Pfam" id="PF01486">
    <property type="entry name" value="K-box"/>
    <property type="match status" value="1"/>
</dbReference>
<dbReference type="InterPro" id="IPR002487">
    <property type="entry name" value="TF_Kbox"/>
</dbReference>
<feature type="domain" description="K-box" evidence="2">
    <location>
        <begin position="28"/>
        <end position="118"/>
    </location>
</feature>
<organism evidence="4 5">
    <name type="scientific">Morella rubra</name>
    <name type="common">Chinese bayberry</name>
    <dbReference type="NCBI Taxonomy" id="262757"/>
    <lineage>
        <taxon>Eukaryota</taxon>
        <taxon>Viridiplantae</taxon>
        <taxon>Streptophyta</taxon>
        <taxon>Embryophyta</taxon>
        <taxon>Tracheophyta</taxon>
        <taxon>Spermatophyta</taxon>
        <taxon>Magnoliopsida</taxon>
        <taxon>eudicotyledons</taxon>
        <taxon>Gunneridae</taxon>
        <taxon>Pentapetalae</taxon>
        <taxon>rosids</taxon>
        <taxon>fabids</taxon>
        <taxon>Fagales</taxon>
        <taxon>Myricaceae</taxon>
        <taxon>Morella</taxon>
    </lineage>
</organism>
<keyword evidence="1" id="KW-0175">Coiled coil</keyword>
<dbReference type="GO" id="GO:0005634">
    <property type="term" value="C:nucleus"/>
    <property type="evidence" value="ECO:0007669"/>
    <property type="project" value="InterPro"/>
</dbReference>
<evidence type="ECO:0000256" key="1">
    <source>
        <dbReference type="SAM" id="Coils"/>
    </source>
</evidence>
<reference evidence="4 5" key="2">
    <citation type="journal article" date="2019" name="Plant Biotechnol. J.">
        <title>The red bayberry genome and genetic basis of sex determination.</title>
        <authorList>
            <person name="Jia H.M."/>
            <person name="Jia H.J."/>
            <person name="Cai Q.L."/>
            <person name="Wang Y."/>
            <person name="Zhao H.B."/>
            <person name="Yang W.F."/>
            <person name="Wang G.Y."/>
            <person name="Li Y.H."/>
            <person name="Zhan D.L."/>
            <person name="Shen Y.T."/>
            <person name="Niu Q.F."/>
            <person name="Chang L."/>
            <person name="Qiu J."/>
            <person name="Zhao L."/>
            <person name="Xie H.B."/>
            <person name="Fu W.Y."/>
            <person name="Jin J."/>
            <person name="Li X.W."/>
            <person name="Jiao Y."/>
            <person name="Zhou C.C."/>
            <person name="Tu T."/>
            <person name="Chai C.Y."/>
            <person name="Gao J.L."/>
            <person name="Fan L.J."/>
            <person name="van de Weg E."/>
            <person name="Wang J.Y."/>
            <person name="Gao Z.S."/>
        </authorList>
    </citation>
    <scope>NUCLEOTIDE SEQUENCE [LARGE SCALE GENOMIC DNA]</scope>
    <source>
        <tissue evidence="4">Leaves</tissue>
    </source>
</reference>
<dbReference type="EMBL" id="RXIC02000024">
    <property type="protein sequence ID" value="KAB1210898.1"/>
    <property type="molecule type" value="Genomic_DNA"/>
</dbReference>
<evidence type="ECO:0000259" key="2">
    <source>
        <dbReference type="PROSITE" id="PS51297"/>
    </source>
</evidence>
<evidence type="ECO:0000313" key="3">
    <source>
        <dbReference type="EMBL" id="KAB1210898.1"/>
    </source>
</evidence>
<reference evidence="4" key="3">
    <citation type="submission" date="2019-09" db="EMBL/GenBank/DDBJ databases">
        <authorList>
            <person name="Gao Z."/>
        </authorList>
    </citation>
    <scope>NUCLEOTIDE SEQUENCE</scope>
    <source>
        <tissue evidence="4">Leaves</tissue>
    </source>
</reference>
<dbReference type="EMBL" id="RXIC02000024">
    <property type="protein sequence ID" value="KAB1210911.1"/>
    <property type="molecule type" value="Genomic_DNA"/>
</dbReference>
<reference evidence="4" key="1">
    <citation type="submission" date="2018-07" db="EMBL/GenBank/DDBJ databases">
        <authorList>
            <person name="Gao Z.-S."/>
            <person name="Jia H.-M."/>
            <person name="Jia H.-J."/>
            <person name="Cai Q.-L."/>
            <person name="Wang Y."/>
            <person name="Zhao H.-B."/>
        </authorList>
    </citation>
    <scope>NUCLEOTIDE SEQUENCE</scope>
    <source>
        <tissue evidence="4">Leaves</tissue>
    </source>
</reference>
<dbReference type="AlphaFoldDB" id="A0A6A1VDX8"/>
<evidence type="ECO:0000313" key="4">
    <source>
        <dbReference type="EMBL" id="KAB1210911.1"/>
    </source>
</evidence>
<protein>
    <submittedName>
        <fullName evidence="4">Agamous-like MADS-box protein AGL11</fullName>
    </submittedName>
</protein>
<comment type="caution">
    <text evidence="4">The sequence shown here is derived from an EMBL/GenBank/DDBJ whole genome shotgun (WGS) entry which is preliminary data.</text>
</comment>
<dbReference type="OrthoDB" id="1898716at2759"/>
<accession>A0A6A1VDX8</accession>
<sequence length="165" mass="18800">MSIRSTIEKYKKACSDGSGTSSITEINAQYYQQESAKLRQQIQMLQNSNRHLAGDALSSLSVKELKQLENRLERGITRIRSKKHELLLADIEYLQKKEIDLENENVCLRSKIGEIERLQQANMNISGPEFNAIQAFSRNFFSPIIVEGSSSYNAQPHDQKILRLG</sequence>
<proteinExistence type="predicted"/>
<dbReference type="Proteomes" id="UP000516437">
    <property type="component" value="Chromosome 6"/>
</dbReference>
<keyword evidence="5" id="KW-1185">Reference proteome</keyword>
<evidence type="ECO:0000313" key="5">
    <source>
        <dbReference type="Proteomes" id="UP000516437"/>
    </source>
</evidence>
<feature type="coiled-coil region" evidence="1">
    <location>
        <begin position="28"/>
        <end position="85"/>
    </location>
</feature>
<dbReference type="PROSITE" id="PS51297">
    <property type="entry name" value="K_BOX"/>
    <property type="match status" value="1"/>
</dbReference>
<dbReference type="GO" id="GO:0003700">
    <property type="term" value="F:DNA-binding transcription factor activity"/>
    <property type="evidence" value="ECO:0007669"/>
    <property type="project" value="InterPro"/>
</dbReference>
<gene>
    <name evidence="4" type="ORF">CJ030_MR6G019698</name>
    <name evidence="3" type="ORF">CJ030_MR6G019711</name>
</gene>
<name>A0A6A1VDX8_9ROSI</name>